<dbReference type="Proteomes" id="UP000322899">
    <property type="component" value="Unassembled WGS sequence"/>
</dbReference>
<name>A0A5A8DT01_CAFRO</name>
<dbReference type="EMBL" id="VLTL01000005">
    <property type="protein sequence ID" value="KAA0171633.1"/>
    <property type="molecule type" value="Genomic_DNA"/>
</dbReference>
<keyword evidence="8" id="KW-1185">Reference proteome</keyword>
<evidence type="ECO:0000313" key="8">
    <source>
        <dbReference type="Proteomes" id="UP000323011"/>
    </source>
</evidence>
<proteinExistence type="predicted"/>
<dbReference type="EMBL" id="VLTN01000021">
    <property type="protein sequence ID" value="KAA0152380.1"/>
    <property type="molecule type" value="Genomic_DNA"/>
</dbReference>
<dbReference type="AlphaFoldDB" id="A0A5A8DT01"/>
<keyword evidence="2" id="KW-0472">Membrane</keyword>
<feature type="region of interest" description="Disordered" evidence="1">
    <location>
        <begin position="209"/>
        <end position="260"/>
    </location>
</feature>
<dbReference type="Proteomes" id="UP000323011">
    <property type="component" value="Unassembled WGS sequence"/>
</dbReference>
<evidence type="ECO:0000313" key="10">
    <source>
        <dbReference type="Proteomes" id="UP000325113"/>
    </source>
</evidence>
<keyword evidence="2" id="KW-0812">Transmembrane</keyword>
<evidence type="ECO:0000256" key="2">
    <source>
        <dbReference type="SAM" id="Phobius"/>
    </source>
</evidence>
<evidence type="ECO:0000313" key="9">
    <source>
        <dbReference type="Proteomes" id="UP000324907"/>
    </source>
</evidence>
<evidence type="ECO:0000256" key="1">
    <source>
        <dbReference type="SAM" id="MobiDB-lite"/>
    </source>
</evidence>
<keyword evidence="2" id="KW-1133">Transmembrane helix</keyword>
<feature type="transmembrane region" description="Helical" evidence="2">
    <location>
        <begin position="50"/>
        <end position="71"/>
    </location>
</feature>
<evidence type="ECO:0000313" key="4">
    <source>
        <dbReference type="EMBL" id="KAA0167824.1"/>
    </source>
</evidence>
<dbReference type="EMBL" id="VLTM01000004">
    <property type="protein sequence ID" value="KAA0167824.1"/>
    <property type="molecule type" value="Genomic_DNA"/>
</dbReference>
<feature type="transmembrane region" description="Helical" evidence="2">
    <location>
        <begin position="162"/>
        <end position="187"/>
    </location>
</feature>
<accession>A0A5A8DT01</accession>
<comment type="caution">
    <text evidence="4">The sequence shown here is derived from an EMBL/GenBank/DDBJ whole genome shotgun (WGS) entry which is preliminary data.</text>
</comment>
<evidence type="ECO:0000313" key="7">
    <source>
        <dbReference type="Proteomes" id="UP000322899"/>
    </source>
</evidence>
<feature type="transmembrane region" description="Helical" evidence="2">
    <location>
        <begin position="18"/>
        <end position="38"/>
    </location>
</feature>
<evidence type="ECO:0000313" key="5">
    <source>
        <dbReference type="EMBL" id="KAA0171633.1"/>
    </source>
</evidence>
<feature type="compositionally biased region" description="Basic residues" evidence="1">
    <location>
        <begin position="235"/>
        <end position="245"/>
    </location>
</feature>
<evidence type="ECO:0000313" key="3">
    <source>
        <dbReference type="EMBL" id="KAA0152380.1"/>
    </source>
</evidence>
<sequence>MADASSGALVWTPFLEQAALSLGSAVVGWALAFVAAISCQTNEIAISRRLIRITNGASLVLAAACLGVLVMEAMTLRRLSWPHLGMVLPILHLSLTMLSACVNSHVCFRWVQLALQPVAIVMHALAAAQESVQADCLENATCVSTAGAAPGWSLTQLYQLRWLRFVACMASLWVVLGSGYLAVSLGWCWPRYSPRLFSEEHPLSALPVRKGREHRTAEAQGTTTALRRAEAAARARAHRGSKGHSRGGGSTGDVAIRVRG</sequence>
<dbReference type="EMBL" id="VLTO01000006">
    <property type="protein sequence ID" value="KAA0176826.1"/>
    <property type="molecule type" value="Genomic_DNA"/>
</dbReference>
<dbReference type="Proteomes" id="UP000325113">
    <property type="component" value="Unassembled WGS sequence"/>
</dbReference>
<evidence type="ECO:0000313" key="6">
    <source>
        <dbReference type="EMBL" id="KAA0176826.1"/>
    </source>
</evidence>
<protein>
    <submittedName>
        <fullName evidence="4">Uncharacterized protein</fullName>
    </submittedName>
</protein>
<feature type="transmembrane region" description="Helical" evidence="2">
    <location>
        <begin position="83"/>
        <end position="102"/>
    </location>
</feature>
<reference evidence="7 8" key="1">
    <citation type="submission" date="2019-07" db="EMBL/GenBank/DDBJ databases">
        <title>Genomes of Cafeteria roenbergensis.</title>
        <authorList>
            <person name="Fischer M.G."/>
            <person name="Hackl T."/>
            <person name="Roman M."/>
        </authorList>
    </citation>
    <scope>NUCLEOTIDE SEQUENCE [LARGE SCALE GENOMIC DNA]</scope>
    <source>
        <strain evidence="3 8">BVI</strain>
        <strain evidence="4 10">Cflag</strain>
        <strain evidence="6 7">E4-10P</strain>
        <strain evidence="5 9">RCC970-E3</strain>
    </source>
</reference>
<gene>
    <name evidence="6" type="ORF">FNF27_01648</name>
    <name evidence="5" type="ORF">FNF28_00566</name>
    <name evidence="3" type="ORF">FNF29_03946</name>
    <name evidence="4" type="ORF">FNF31_00759</name>
</gene>
<dbReference type="Proteomes" id="UP000324907">
    <property type="component" value="Unassembled WGS sequence"/>
</dbReference>
<organism evidence="4 10">
    <name type="scientific">Cafeteria roenbergensis</name>
    <name type="common">Marine flagellate</name>
    <dbReference type="NCBI Taxonomy" id="33653"/>
    <lineage>
        <taxon>Eukaryota</taxon>
        <taxon>Sar</taxon>
        <taxon>Stramenopiles</taxon>
        <taxon>Bigyra</taxon>
        <taxon>Opalozoa</taxon>
        <taxon>Bicosoecida</taxon>
        <taxon>Cafeteriaceae</taxon>
        <taxon>Cafeteria</taxon>
    </lineage>
</organism>